<feature type="domain" description="Peptidase S1" evidence="3">
    <location>
        <begin position="66"/>
        <end position="189"/>
    </location>
</feature>
<feature type="chain" id="PRO_5012867900" description="Peptidase S1 domain-containing protein" evidence="2">
    <location>
        <begin position="22"/>
        <end position="239"/>
    </location>
</feature>
<dbReference type="PRINTS" id="PR00722">
    <property type="entry name" value="CHYMOTRYPSIN"/>
</dbReference>
<dbReference type="SUPFAM" id="SSF50494">
    <property type="entry name" value="Trypsin-like serine proteases"/>
    <property type="match status" value="1"/>
</dbReference>
<evidence type="ECO:0000256" key="2">
    <source>
        <dbReference type="SAM" id="SignalP"/>
    </source>
</evidence>
<reference evidence="5" key="1">
    <citation type="submission" date="2017-01" db="EMBL/GenBank/DDBJ databases">
        <title>Comparative genomics of anhydrobiosis in the tardigrade Hypsibius dujardini.</title>
        <authorList>
            <person name="Yoshida Y."/>
            <person name="Koutsovoulos G."/>
            <person name="Laetsch D."/>
            <person name="Stevens L."/>
            <person name="Kumar S."/>
            <person name="Horikawa D."/>
            <person name="Ishino K."/>
            <person name="Komine S."/>
            <person name="Tomita M."/>
            <person name="Blaxter M."/>
            <person name="Arakawa K."/>
        </authorList>
    </citation>
    <scope>NUCLEOTIDE SEQUENCE [LARGE SCALE GENOMIC DNA]</scope>
    <source>
        <strain evidence="5">Z151</strain>
    </source>
</reference>
<dbReference type="AlphaFoldDB" id="A0A1W0WIJ2"/>
<dbReference type="PANTHER" id="PTHR24257">
    <property type="entry name" value="CHYMOTRYPSIN-LIKE ELASTASE FAMILY MEMBER"/>
    <property type="match status" value="1"/>
</dbReference>
<dbReference type="InterPro" id="IPR009003">
    <property type="entry name" value="Peptidase_S1_PA"/>
</dbReference>
<proteinExistence type="predicted"/>
<dbReference type="PANTHER" id="PTHR24257:SF15">
    <property type="entry name" value="MYELOBLASTIN"/>
    <property type="match status" value="1"/>
</dbReference>
<gene>
    <name evidence="4" type="ORF">BV898_10789</name>
</gene>
<dbReference type="Pfam" id="PF00089">
    <property type="entry name" value="Trypsin"/>
    <property type="match status" value="1"/>
</dbReference>
<keyword evidence="5" id="KW-1185">Reference proteome</keyword>
<accession>A0A1W0WIJ2</accession>
<dbReference type="InterPro" id="IPR001314">
    <property type="entry name" value="Peptidase_S1A"/>
</dbReference>
<organism evidence="4 5">
    <name type="scientific">Hypsibius exemplaris</name>
    <name type="common">Freshwater tardigrade</name>
    <dbReference type="NCBI Taxonomy" id="2072580"/>
    <lineage>
        <taxon>Eukaryota</taxon>
        <taxon>Metazoa</taxon>
        <taxon>Ecdysozoa</taxon>
        <taxon>Tardigrada</taxon>
        <taxon>Eutardigrada</taxon>
        <taxon>Parachela</taxon>
        <taxon>Hypsibioidea</taxon>
        <taxon>Hypsibiidae</taxon>
        <taxon>Hypsibius</taxon>
    </lineage>
</organism>
<keyword evidence="1" id="KW-1015">Disulfide bond</keyword>
<dbReference type="PROSITE" id="PS50240">
    <property type="entry name" value="TRYPSIN_DOM"/>
    <property type="match status" value="1"/>
</dbReference>
<dbReference type="Proteomes" id="UP000192578">
    <property type="component" value="Unassembled WGS sequence"/>
</dbReference>
<dbReference type="PROSITE" id="PS00134">
    <property type="entry name" value="TRYPSIN_HIS"/>
    <property type="match status" value="1"/>
</dbReference>
<evidence type="ECO:0000256" key="1">
    <source>
        <dbReference type="ARBA" id="ARBA00023157"/>
    </source>
</evidence>
<dbReference type="EMBL" id="MTYJ01000095">
    <property type="protein sequence ID" value="OQV15030.1"/>
    <property type="molecule type" value="Genomic_DNA"/>
</dbReference>
<dbReference type="OrthoDB" id="9937281at2759"/>
<dbReference type="GO" id="GO:0004252">
    <property type="term" value="F:serine-type endopeptidase activity"/>
    <property type="evidence" value="ECO:0007669"/>
    <property type="project" value="InterPro"/>
</dbReference>
<keyword evidence="2" id="KW-0732">Signal</keyword>
<protein>
    <recommendedName>
        <fullName evidence="3">Peptidase S1 domain-containing protein</fullName>
    </recommendedName>
</protein>
<comment type="caution">
    <text evidence="4">The sequence shown here is derived from an EMBL/GenBank/DDBJ whole genome shotgun (WGS) entry which is preliminary data.</text>
</comment>
<dbReference type="InterPro" id="IPR018114">
    <property type="entry name" value="TRYPSIN_HIS"/>
</dbReference>
<evidence type="ECO:0000313" key="4">
    <source>
        <dbReference type="EMBL" id="OQV15030.1"/>
    </source>
</evidence>
<dbReference type="GO" id="GO:0005615">
    <property type="term" value="C:extracellular space"/>
    <property type="evidence" value="ECO:0007669"/>
    <property type="project" value="TreeGrafter"/>
</dbReference>
<dbReference type="InterPro" id="IPR050850">
    <property type="entry name" value="Peptidase_S1_Elastase_sf"/>
</dbReference>
<dbReference type="InterPro" id="IPR043504">
    <property type="entry name" value="Peptidase_S1_PA_chymotrypsin"/>
</dbReference>
<dbReference type="InterPro" id="IPR001254">
    <property type="entry name" value="Trypsin_dom"/>
</dbReference>
<evidence type="ECO:0000313" key="5">
    <source>
        <dbReference type="Proteomes" id="UP000192578"/>
    </source>
</evidence>
<evidence type="ECO:0000259" key="3">
    <source>
        <dbReference type="PROSITE" id="PS50240"/>
    </source>
</evidence>
<dbReference type="GO" id="GO:0006508">
    <property type="term" value="P:proteolysis"/>
    <property type="evidence" value="ECO:0007669"/>
    <property type="project" value="InterPro"/>
</dbReference>
<sequence length="239" mass="25764">MGKSCKWIILTLLLTWNDLKGEGQQDGDFGDDEVDDGASAAVGPIDTGILVDGINADSGAQIQAAIVGGLPVPPHKYPFMVSLQYRTGIQKGNHFCGGSLISSIHIITAAHCIQSLNTTDIQAGIGLHRRRTNDTSHLFRIKSIHIHKEFNSSQHHIVNDIALLTLSISIANKTALKTGTITLPRCALTDPRPATLMVLKVPSVRAMAVARYSVSFPRVHTFLLEFQATRLVGAAVQGR</sequence>
<feature type="signal peptide" evidence="2">
    <location>
        <begin position="1"/>
        <end position="21"/>
    </location>
</feature>
<dbReference type="Gene3D" id="2.40.10.10">
    <property type="entry name" value="Trypsin-like serine proteases"/>
    <property type="match status" value="1"/>
</dbReference>
<dbReference type="SMART" id="SM00020">
    <property type="entry name" value="Tryp_SPc"/>
    <property type="match status" value="1"/>
</dbReference>
<dbReference type="FunFam" id="2.40.10.10:FF:000068">
    <property type="entry name" value="transmembrane protease serine 2"/>
    <property type="match status" value="1"/>
</dbReference>
<name>A0A1W0WIJ2_HYPEX</name>